<evidence type="ECO:0000313" key="1">
    <source>
        <dbReference type="EMBL" id="PBK82983.1"/>
    </source>
</evidence>
<dbReference type="EMBL" id="KZ293711">
    <property type="protein sequence ID" value="PBK82983.1"/>
    <property type="molecule type" value="Genomic_DNA"/>
</dbReference>
<proteinExistence type="predicted"/>
<dbReference type="Proteomes" id="UP000217790">
    <property type="component" value="Unassembled WGS sequence"/>
</dbReference>
<reference evidence="2" key="1">
    <citation type="journal article" date="2017" name="Nat. Ecol. Evol.">
        <title>Genome expansion and lineage-specific genetic innovations in the forest pathogenic fungi Armillaria.</title>
        <authorList>
            <person name="Sipos G."/>
            <person name="Prasanna A.N."/>
            <person name="Walter M.C."/>
            <person name="O'Connor E."/>
            <person name="Balint B."/>
            <person name="Krizsan K."/>
            <person name="Kiss B."/>
            <person name="Hess J."/>
            <person name="Varga T."/>
            <person name="Slot J."/>
            <person name="Riley R."/>
            <person name="Boka B."/>
            <person name="Rigling D."/>
            <person name="Barry K."/>
            <person name="Lee J."/>
            <person name="Mihaltcheva S."/>
            <person name="LaButti K."/>
            <person name="Lipzen A."/>
            <person name="Waldron R."/>
            <person name="Moloney N.M."/>
            <person name="Sperisen C."/>
            <person name="Kredics L."/>
            <person name="Vagvoelgyi C."/>
            <person name="Patrignani A."/>
            <person name="Fitzpatrick D."/>
            <person name="Nagy I."/>
            <person name="Doyle S."/>
            <person name="Anderson J.B."/>
            <person name="Grigoriev I.V."/>
            <person name="Gueldener U."/>
            <person name="Muensterkoetter M."/>
            <person name="Nagy L.G."/>
        </authorList>
    </citation>
    <scope>NUCLEOTIDE SEQUENCE [LARGE SCALE GENOMIC DNA]</scope>
    <source>
        <strain evidence="2">Ar21-2</strain>
    </source>
</reference>
<keyword evidence="2" id="KW-1185">Reference proteome</keyword>
<name>A0A2H3D3S8_ARMGA</name>
<dbReference type="AlphaFoldDB" id="A0A2H3D3S8"/>
<evidence type="ECO:0000313" key="2">
    <source>
        <dbReference type="Proteomes" id="UP000217790"/>
    </source>
</evidence>
<sequence>MKPIHPCPWRAPNIALENALGPLSVHDFAMDRRIEAGWCFEVAEENDSRRYALRCQSFDDDNAGKITEKSTFRALVEIGKGTYHSSRCCPSLSKEQITYGTRIYADAKFRGTFQSLCWLLNTPFFCTFDCEAKRARHQLRNKYMVMRHFGPSTSSTLSRQRLASEGQDFWKIRKKPLMDAMYGRFFFSIGLPIPSTVGQQGQAFRVRLHRNAGGIIRLGGMARRISMLLHLLYLSFQRFPLSTDAGSLQEGTKTISVEFSSLVPADHSS</sequence>
<dbReference type="InParanoid" id="A0A2H3D3S8"/>
<gene>
    <name evidence="1" type="ORF">ARMGADRAFT_1038269</name>
</gene>
<accession>A0A2H3D3S8</accession>
<organism evidence="1 2">
    <name type="scientific">Armillaria gallica</name>
    <name type="common">Bulbous honey fungus</name>
    <name type="synonym">Armillaria bulbosa</name>
    <dbReference type="NCBI Taxonomy" id="47427"/>
    <lineage>
        <taxon>Eukaryota</taxon>
        <taxon>Fungi</taxon>
        <taxon>Dikarya</taxon>
        <taxon>Basidiomycota</taxon>
        <taxon>Agaricomycotina</taxon>
        <taxon>Agaricomycetes</taxon>
        <taxon>Agaricomycetidae</taxon>
        <taxon>Agaricales</taxon>
        <taxon>Marasmiineae</taxon>
        <taxon>Physalacriaceae</taxon>
        <taxon>Armillaria</taxon>
    </lineage>
</organism>
<protein>
    <submittedName>
        <fullName evidence="1">Uncharacterized protein</fullName>
    </submittedName>
</protein>